<keyword evidence="1" id="KW-0479">Metal-binding</keyword>
<dbReference type="GO" id="GO:0007165">
    <property type="term" value="P:signal transduction"/>
    <property type="evidence" value="ECO:0007669"/>
    <property type="project" value="InterPro"/>
</dbReference>
<dbReference type="Xenbase" id="XB-GENE-1013417">
    <property type="gene designation" value="pde10a"/>
</dbReference>
<dbReference type="SUPFAM" id="SSF109604">
    <property type="entry name" value="HD-domain/PDEase-like"/>
    <property type="match status" value="1"/>
</dbReference>
<dbReference type="SMART" id="SM00065">
    <property type="entry name" value="GAF"/>
    <property type="match status" value="2"/>
</dbReference>
<evidence type="ECO:0000313" key="4">
    <source>
        <dbReference type="Ensembl" id="ENSXETP00000066442"/>
    </source>
</evidence>
<dbReference type="GeneTree" id="ENSGT00940000156543"/>
<dbReference type="Pfam" id="PF01590">
    <property type="entry name" value="GAF"/>
    <property type="match status" value="2"/>
</dbReference>
<dbReference type="SUPFAM" id="SSF55781">
    <property type="entry name" value="GAF domain-like"/>
    <property type="match status" value="2"/>
</dbReference>
<name>A0A6I8QA51_XENTR</name>
<dbReference type="Gene3D" id="3.30.450.40">
    <property type="match status" value="2"/>
</dbReference>
<dbReference type="Ensembl" id="ENSXETT00000069823">
    <property type="protein sequence ID" value="ENSXETP00000066442"/>
    <property type="gene ID" value="ENSXETG00000005369"/>
</dbReference>
<dbReference type="FunFam" id="3.30.450.40:FF:000011">
    <property type="entry name" value="Phosphodiesterase"/>
    <property type="match status" value="1"/>
</dbReference>
<dbReference type="InterPro" id="IPR029016">
    <property type="entry name" value="GAF-like_dom_sf"/>
</dbReference>
<dbReference type="PROSITE" id="PS51845">
    <property type="entry name" value="PDEASE_I_2"/>
    <property type="match status" value="2"/>
</dbReference>
<dbReference type="Gene3D" id="1.10.1300.10">
    <property type="entry name" value="3'5'-cyclic nucleotide phosphodiesterase, catalytic domain"/>
    <property type="match status" value="2"/>
</dbReference>
<dbReference type="AlphaFoldDB" id="A0A6I8QA51"/>
<dbReference type="InterPro" id="IPR003018">
    <property type="entry name" value="GAF"/>
</dbReference>
<dbReference type="PANTHER" id="PTHR11347">
    <property type="entry name" value="CYCLIC NUCLEOTIDE PHOSPHODIESTERASE"/>
    <property type="match status" value="1"/>
</dbReference>
<dbReference type="GO" id="GO:0046872">
    <property type="term" value="F:metal ion binding"/>
    <property type="evidence" value="ECO:0007669"/>
    <property type="project" value="UniProtKB-KW"/>
</dbReference>
<reference evidence="4" key="2">
    <citation type="submission" date="2020-05" db="UniProtKB">
        <authorList>
            <consortium name="Ensembl"/>
        </authorList>
    </citation>
    <scope>IDENTIFICATION</scope>
</reference>
<feature type="domain" description="PDEase" evidence="3">
    <location>
        <begin position="546"/>
        <end position="715"/>
    </location>
</feature>
<keyword evidence="2" id="KW-0378">Hydrolase</keyword>
<sequence length="740" mass="84105">MEDGPSSAGCFRRFTDCFLSTSLTDEKVKAYLSLHPQVLDEFVSESVSPETVEKWMKKKSRREDMTPTEVSRQYQDTNMQGVVYELNSYMEQRLDAGGDNKLLLYELSDIIKTATKADGFALYFLGECNNTLCLFTPTGTKDGQTPLTSVGPVEYGTTVSAHVAKSRNTVLVEDILGDERFPKGTGLDSGTRIQSVLCLPIVTAIGDLIGILELYRHWGKGSFRLCHQQVATANLAWASVAIHQVQVCRGLAKQTELNDFLLDVSKTYFDNIVAIDSLLEHIMIYAKNLVNADRCALFQVDHKNKELYSDLFDIGEEDEGKPVFKKTKEIRFSIEKGIAGQVARTGEVLNIPDAYADPRFNREVDVYTGYTTRNILCMPIVIRGSVIGVVQMVNKLSGSAFSKTDENNFKMFAVFCALALHCANMYHRIRHSECIYRVTLEKLSYHSICTSDEWQNLMNCTLPVSLCREIELYHFDIQPFEDLWPAIYVYMIHQSCGKNCFELEKLCRFTMSVKKNYRRVPYHNWKHAVTVSHCMYVILQNNQEIFTDLELEGHNIFSNLSSNEYEQVLEIIRKAIIATDLALYFGNRKHLEDLHQMGALNLNNQAHRDRLIGLMMTACDLCSVTKLWPVTRLIADDIYAEFWTEGDEMKRLGISPIPMMDRDKQDEIPQGQMGFYNAVAVPCYTTLSEIFPSTRPLLQACKENLSQWEKVSRGEDTTVWIPSQSLPTESSDSLPVKIDD</sequence>
<accession>A0A6I8QA51</accession>
<dbReference type="InterPro" id="IPR036971">
    <property type="entry name" value="PDEase_catalytic_dom_sf"/>
</dbReference>
<reference evidence="4" key="1">
    <citation type="journal article" date="2010" name="Science">
        <title>The genome of the Western clawed frog Xenopus tropicalis.</title>
        <authorList>
            <person name="Hellsten U."/>
            <person name="Harland R.M."/>
            <person name="Gilchrist M.J."/>
            <person name="Hendrix D."/>
            <person name="Jurka J."/>
            <person name="Kapitonov V."/>
            <person name="Ovcharenko I."/>
            <person name="Putnam N.H."/>
            <person name="Shu S."/>
            <person name="Taher L."/>
            <person name="Blitz I.L."/>
            <person name="Blumberg B."/>
            <person name="Dichmann D.S."/>
            <person name="Dubchak I."/>
            <person name="Amaya E."/>
            <person name="Detter J.C."/>
            <person name="Fletcher R."/>
            <person name="Gerhard D.S."/>
            <person name="Goodstein D."/>
            <person name="Graves T."/>
            <person name="Grigoriev I.V."/>
            <person name="Grimwood J."/>
            <person name="Kawashima T."/>
            <person name="Lindquist E."/>
            <person name="Lucas S.M."/>
            <person name="Mead P.E."/>
            <person name="Mitros T."/>
            <person name="Ogino H."/>
            <person name="Ohta Y."/>
            <person name="Poliakov A.V."/>
            <person name="Pollet N."/>
            <person name="Robert J."/>
            <person name="Salamov A."/>
            <person name="Sater A.K."/>
            <person name="Schmutz J."/>
            <person name="Terry A."/>
            <person name="Vize P.D."/>
            <person name="Warren W.C."/>
            <person name="Wells D."/>
            <person name="Wills A."/>
            <person name="Wilson R.K."/>
            <person name="Zimmerman L.B."/>
            <person name="Zorn A.M."/>
            <person name="Grainger R."/>
            <person name="Grammer T."/>
            <person name="Khokha M.K."/>
            <person name="Richardson P.M."/>
            <person name="Rokhsar D.S."/>
        </authorList>
    </citation>
    <scope>NUCLEOTIDE SEQUENCE [LARGE SCALE GENOMIC DNA]</scope>
    <source>
        <strain evidence="4">Nigerian</strain>
    </source>
</reference>
<proteinExistence type="predicted"/>
<gene>
    <name evidence="4" type="primary">pde10a</name>
</gene>
<dbReference type="GO" id="GO:0004114">
    <property type="term" value="F:3',5'-cyclic-nucleotide phosphodiesterase activity"/>
    <property type="evidence" value="ECO:0007669"/>
    <property type="project" value="InterPro"/>
</dbReference>
<dbReference type="Pfam" id="PF00233">
    <property type="entry name" value="PDEase_I"/>
    <property type="match status" value="1"/>
</dbReference>
<feature type="domain" description="PDEase" evidence="3">
    <location>
        <begin position="450"/>
        <end position="545"/>
    </location>
</feature>
<dbReference type="InterPro" id="IPR002073">
    <property type="entry name" value="PDEase_catalytic_dom"/>
</dbReference>
<dbReference type="FunFam" id="3.30.450.40:FF:000005">
    <property type="entry name" value="Phosphodiesterase"/>
    <property type="match status" value="1"/>
</dbReference>
<evidence type="ECO:0000256" key="2">
    <source>
        <dbReference type="ARBA" id="ARBA00022801"/>
    </source>
</evidence>
<evidence type="ECO:0000259" key="3">
    <source>
        <dbReference type="PROSITE" id="PS51845"/>
    </source>
</evidence>
<dbReference type="Bgee" id="ENSXETG00000005369">
    <property type="expression patterns" value="Expressed in heart and 13 other cell types or tissues"/>
</dbReference>
<organism evidence="4">
    <name type="scientific">Xenopus tropicalis</name>
    <name type="common">Western clawed frog</name>
    <name type="synonym">Silurana tropicalis</name>
    <dbReference type="NCBI Taxonomy" id="8364"/>
    <lineage>
        <taxon>Eukaryota</taxon>
        <taxon>Metazoa</taxon>
        <taxon>Chordata</taxon>
        <taxon>Craniata</taxon>
        <taxon>Vertebrata</taxon>
        <taxon>Euteleostomi</taxon>
        <taxon>Amphibia</taxon>
        <taxon>Batrachia</taxon>
        <taxon>Anura</taxon>
        <taxon>Pipoidea</taxon>
        <taxon>Pipidae</taxon>
        <taxon>Xenopodinae</taxon>
        <taxon>Xenopus</taxon>
        <taxon>Silurana</taxon>
    </lineage>
</organism>
<evidence type="ECO:0000256" key="1">
    <source>
        <dbReference type="ARBA" id="ARBA00022723"/>
    </source>
</evidence>
<protein>
    <submittedName>
        <fullName evidence="4">Phosphodiesterase 10A</fullName>
    </submittedName>
</protein>